<name>A0A2N9HS76_FAGSY</name>
<reference evidence="1" key="1">
    <citation type="submission" date="2018-02" db="EMBL/GenBank/DDBJ databases">
        <authorList>
            <person name="Cohen D.B."/>
            <person name="Kent A.D."/>
        </authorList>
    </citation>
    <scope>NUCLEOTIDE SEQUENCE</scope>
</reference>
<proteinExistence type="predicted"/>
<dbReference type="AlphaFoldDB" id="A0A2N9HS76"/>
<organism evidence="1">
    <name type="scientific">Fagus sylvatica</name>
    <name type="common">Beechnut</name>
    <dbReference type="NCBI Taxonomy" id="28930"/>
    <lineage>
        <taxon>Eukaryota</taxon>
        <taxon>Viridiplantae</taxon>
        <taxon>Streptophyta</taxon>
        <taxon>Embryophyta</taxon>
        <taxon>Tracheophyta</taxon>
        <taxon>Spermatophyta</taxon>
        <taxon>Magnoliopsida</taxon>
        <taxon>eudicotyledons</taxon>
        <taxon>Gunneridae</taxon>
        <taxon>Pentapetalae</taxon>
        <taxon>rosids</taxon>
        <taxon>fabids</taxon>
        <taxon>Fagales</taxon>
        <taxon>Fagaceae</taxon>
        <taxon>Fagus</taxon>
    </lineage>
</organism>
<accession>A0A2N9HS76</accession>
<evidence type="ECO:0008006" key="2">
    <source>
        <dbReference type="Google" id="ProtNLM"/>
    </source>
</evidence>
<gene>
    <name evidence="1" type="ORF">FSB_LOCUS42770</name>
</gene>
<evidence type="ECO:0000313" key="1">
    <source>
        <dbReference type="EMBL" id="SPD14888.1"/>
    </source>
</evidence>
<sequence>MAMKNCQIRGSCFCSKNAIETRNQIFFDCSFSKRLWRNVMALCLISDPQFCWEYLVEWGFMHLNGKGLRANLCKLTSWATVYYLWFQRNALLHAGQVVAVAFEIQLCFLSFSSVVGNMAKPGAAVPVRKYKKGGSGELTEYKCSVCHYAATEAAATEAAATEAAAAVAADVATSRSRKADF</sequence>
<protein>
    <recommendedName>
        <fullName evidence="2">Reverse transcriptase zinc-binding domain-containing protein</fullName>
    </recommendedName>
</protein>
<dbReference type="EMBL" id="OIVN01004002">
    <property type="protein sequence ID" value="SPD14888.1"/>
    <property type="molecule type" value="Genomic_DNA"/>
</dbReference>